<comment type="caution">
    <text evidence="1">The sequence shown here is derived from an EMBL/GenBank/DDBJ whole genome shotgun (WGS) entry which is preliminary data.</text>
</comment>
<dbReference type="Proteomes" id="UP000242705">
    <property type="component" value="Unassembled WGS sequence"/>
</dbReference>
<dbReference type="AlphaFoldDB" id="A0A1R0IUX1"/>
<sequence>MVRSSINVDTWNLMKPSPPCLLTGYCAWTILIDREGITFIPILVSAVYLQTAMIFPKLAQFGGRDTAVVFAHQSLQPRHVVGVCLAGFDNYADYGQTFNH</sequence>
<proteinExistence type="predicted"/>
<dbReference type="EMBL" id="PXYX01000049">
    <property type="protein sequence ID" value="PSR24569.1"/>
    <property type="molecule type" value="Genomic_DNA"/>
</dbReference>
<accession>A0A1R0IUX1</accession>
<reference evidence="1 2" key="1">
    <citation type="journal article" date="2014" name="BMC Genomics">
        <title>Comparison of environmental and isolate Sulfobacillus genomes reveals diverse carbon, sulfur, nitrogen, and hydrogen metabolisms.</title>
        <authorList>
            <person name="Justice N.B."/>
            <person name="Norman A."/>
            <person name="Brown C.T."/>
            <person name="Singh A."/>
            <person name="Thomas B.C."/>
            <person name="Banfield J.F."/>
        </authorList>
    </citation>
    <scope>NUCLEOTIDE SEQUENCE [LARGE SCALE GENOMIC DNA]</scope>
    <source>
        <strain evidence="1">AMDSBA5</strain>
    </source>
</reference>
<organism evidence="1 2">
    <name type="scientific">Sulfobacillus thermosulfidooxidans</name>
    <dbReference type="NCBI Taxonomy" id="28034"/>
    <lineage>
        <taxon>Bacteria</taxon>
        <taxon>Bacillati</taxon>
        <taxon>Bacillota</taxon>
        <taxon>Clostridia</taxon>
        <taxon>Eubacteriales</taxon>
        <taxon>Clostridiales Family XVII. Incertae Sedis</taxon>
        <taxon>Sulfobacillus</taxon>
    </lineage>
</organism>
<evidence type="ECO:0000313" key="1">
    <source>
        <dbReference type="EMBL" id="PSR24569.1"/>
    </source>
</evidence>
<evidence type="ECO:0000313" key="2">
    <source>
        <dbReference type="Proteomes" id="UP000242705"/>
    </source>
</evidence>
<gene>
    <name evidence="1" type="ORF">C7B47_14480</name>
</gene>
<name>A0A1R0IUX1_SULTH</name>
<protein>
    <submittedName>
        <fullName evidence="1">Uncharacterized protein</fullName>
    </submittedName>
</protein>